<evidence type="ECO:0000313" key="1">
    <source>
        <dbReference type="EMBL" id="MCJ0975081.1"/>
    </source>
</evidence>
<keyword evidence="2" id="KW-1185">Reference proteome</keyword>
<reference evidence="1" key="1">
    <citation type="submission" date="2022-03" db="EMBL/GenBank/DDBJ databases">
        <title>Pseudomonas marianensis sp. nov., a marine bacterium isolated from deep-sea sediments of the Mariana Trench.</title>
        <authorList>
            <person name="Wei Y."/>
        </authorList>
    </citation>
    <scope>NUCLEOTIDE SEQUENCE</scope>
    <source>
        <strain evidence="1">PS1</strain>
    </source>
</reference>
<dbReference type="RefSeq" id="WP_243607128.1">
    <property type="nucleotide sequence ID" value="NZ_JALGRD010000009.1"/>
</dbReference>
<evidence type="ECO:0000313" key="2">
    <source>
        <dbReference type="Proteomes" id="UP001139682"/>
    </source>
</evidence>
<dbReference type="EMBL" id="JALGRD010000009">
    <property type="protein sequence ID" value="MCJ0975081.1"/>
    <property type="molecule type" value="Genomic_DNA"/>
</dbReference>
<dbReference type="Proteomes" id="UP001139682">
    <property type="component" value="Unassembled WGS sequence"/>
</dbReference>
<name>A0A9X2AW96_9GAMM</name>
<gene>
    <name evidence="1" type="ORF">MST27_17045</name>
</gene>
<comment type="caution">
    <text evidence="1">The sequence shown here is derived from an EMBL/GenBank/DDBJ whole genome shotgun (WGS) entry which is preliminary data.</text>
</comment>
<proteinExistence type="predicted"/>
<organism evidence="1 2">
    <name type="scientific">Stutzerimonas marianensis</name>
    <dbReference type="NCBI Taxonomy" id="2929513"/>
    <lineage>
        <taxon>Bacteria</taxon>
        <taxon>Pseudomonadati</taxon>
        <taxon>Pseudomonadota</taxon>
        <taxon>Gammaproteobacteria</taxon>
        <taxon>Pseudomonadales</taxon>
        <taxon>Pseudomonadaceae</taxon>
        <taxon>Stutzerimonas</taxon>
    </lineage>
</organism>
<dbReference type="AlphaFoldDB" id="A0A9X2AW96"/>
<accession>A0A9X2AW96</accession>
<sequence length="71" mass="7590">MAVNPVDNSVITPTSPEAEFNAAVDNAETELTDAEFEEQMITGAITIGGQFILMPMAQNILNEAMSGEDDE</sequence>
<protein>
    <submittedName>
        <fullName evidence="1">Uncharacterized protein</fullName>
    </submittedName>
</protein>